<dbReference type="Proteomes" id="UP000315683">
    <property type="component" value="Segment"/>
</dbReference>
<proteinExistence type="predicted"/>
<dbReference type="EMBL" id="MK962626">
    <property type="protein sequence ID" value="QDH83789.1"/>
    <property type="molecule type" value="Genomic_DNA"/>
</dbReference>
<evidence type="ECO:0000313" key="2">
    <source>
        <dbReference type="Proteomes" id="UP000315683"/>
    </source>
</evidence>
<name>A0A514CTI1_9CAUD</name>
<gene>
    <name evidence="1" type="ORF">Axy04_022</name>
</gene>
<organism evidence="1 2">
    <name type="scientific">Achromobacter phage vB_AxyP_19-32_Axy04</name>
    <dbReference type="NCBI Taxonomy" id="2591039"/>
    <lineage>
        <taxon>Viruses</taxon>
        <taxon>Duplodnaviria</taxon>
        <taxon>Heunggongvirae</taxon>
        <taxon>Uroviricota</taxon>
        <taxon>Caudoviricetes</taxon>
        <taxon>Schitoviridae</taxon>
        <taxon>Rothmandenesvirinae</taxon>
        <taxon>Dongdastvirus</taxon>
        <taxon>Dongdastvirus Axy04</taxon>
    </lineage>
</organism>
<reference evidence="1 2" key="1">
    <citation type="submission" date="2019-05" db="EMBL/GenBank/DDBJ databases">
        <title>Complete genome sequence of sixteen phages from Abidjan, cote d'Ivoire, isolated on a single strain of Achromobacter xylosoxidans.</title>
        <authorList>
            <person name="Essoh C."/>
            <person name="Vernadet J.-P."/>
            <person name="Vergnaud G."/>
            <person name="Pourcel C."/>
        </authorList>
    </citation>
    <scope>NUCLEOTIDE SEQUENCE [LARGE SCALE GENOMIC DNA]</scope>
</reference>
<sequence length="88" mass="10198">MKQPDQWVLDYIHQELCRLIQTARQAGVVCRIDLVPTKPLRMGGYTMVADVRPARQMEEPITEYERLEMRHMGNAHLGTGIYSERPNS</sequence>
<evidence type="ECO:0000313" key="1">
    <source>
        <dbReference type="EMBL" id="QDH83789.1"/>
    </source>
</evidence>
<protein>
    <submittedName>
        <fullName evidence="1">Uncharacterized protein</fullName>
    </submittedName>
</protein>
<keyword evidence="2" id="KW-1185">Reference proteome</keyword>
<accession>A0A514CTI1</accession>